<name>H3NPU3_9FIRM</name>
<dbReference type="Gene3D" id="1.20.1740.10">
    <property type="entry name" value="Amino acid/polyamine transporter I"/>
    <property type="match status" value="1"/>
</dbReference>
<comment type="caution">
    <text evidence="6">The sequence shown here is derived from an EMBL/GenBank/DDBJ whole genome shotgun (WGS) entry which is preliminary data.</text>
</comment>
<dbReference type="STRING" id="883114.HMPREF9709_01365"/>
<comment type="subcellular location">
    <subcellularLocation>
        <location evidence="1">Membrane</location>
        <topology evidence="1">Multi-pass membrane protein</topology>
    </subcellularLocation>
</comment>
<dbReference type="RefSeq" id="WP_005398880.1">
    <property type="nucleotide sequence ID" value="NZ_JH601088.1"/>
</dbReference>
<feature type="transmembrane region" description="Helical" evidence="5">
    <location>
        <begin position="230"/>
        <end position="253"/>
    </location>
</feature>
<dbReference type="InterPro" id="IPR002293">
    <property type="entry name" value="AA/rel_permease1"/>
</dbReference>
<feature type="transmembrane region" description="Helical" evidence="5">
    <location>
        <begin position="39"/>
        <end position="61"/>
    </location>
</feature>
<organism evidence="6 7">
    <name type="scientific">Helcococcus kunzii ATCC 51366</name>
    <dbReference type="NCBI Taxonomy" id="883114"/>
    <lineage>
        <taxon>Bacteria</taxon>
        <taxon>Bacillati</taxon>
        <taxon>Bacillota</taxon>
        <taxon>Tissierellia</taxon>
        <taxon>Tissierellales</taxon>
        <taxon>Peptoniphilaceae</taxon>
        <taxon>Helcococcus</taxon>
    </lineage>
</organism>
<evidence type="ECO:0000256" key="2">
    <source>
        <dbReference type="ARBA" id="ARBA00022692"/>
    </source>
</evidence>
<keyword evidence="4 5" id="KW-0472">Membrane</keyword>
<accession>H3NPU3</accession>
<feature type="transmembrane region" description="Helical" evidence="5">
    <location>
        <begin position="329"/>
        <end position="350"/>
    </location>
</feature>
<dbReference type="PIRSF" id="PIRSF006060">
    <property type="entry name" value="AA_transporter"/>
    <property type="match status" value="1"/>
</dbReference>
<dbReference type="AlphaFoldDB" id="H3NPU3"/>
<sequence length="442" mass="49338">MNKKRYGLFTTIAMIVGIVIGSGIYFRADDIFTYTNGNLGLGIIVLTLGAVCIVFGGLSFAEFSKDYIPEGGVVSFFEKFVSKRFAYGYAWFQLFIWMPTVSVVVSWAAALYTFMLLGIEASFFHQVVLALGYNLTLIFVNYFSRYFGGLVQRLSTIIKLLPLFIIAIYGMFFSEPISISNIFGENFIKEFSNYGWLTALVPLAYSYDGWMIALNIAPEVVNPKKNMTRALVLSPFFILLVYLLYIIGISNLLGSSKILELGDSAVFEAGKIILGNRGANILLSIIVISVLGVANGVCLGAIRLPQRFASKGIIPSFGIKKSQVESEELELRGSIIYAILVTIWTVIHYFVMEYQIFNGRDISEISIVFSYISYILIYIKVFMKLKEEGKKLKLIIPIMAILGSLMIFLGSLIASPKYVSLFIGICVVSIIIGYRYQGRELE</sequence>
<gene>
    <name evidence="6" type="ORF">HMPREF9709_01365</name>
</gene>
<feature type="transmembrane region" description="Helical" evidence="5">
    <location>
        <begin position="194"/>
        <end position="218"/>
    </location>
</feature>
<dbReference type="PANTHER" id="PTHR11785:SF512">
    <property type="entry name" value="SOBREMESA, ISOFORM B"/>
    <property type="match status" value="1"/>
</dbReference>
<dbReference type="HOGENOM" id="CLU_007946_3_4_9"/>
<dbReference type="PANTHER" id="PTHR11785">
    <property type="entry name" value="AMINO ACID TRANSPORTER"/>
    <property type="match status" value="1"/>
</dbReference>
<dbReference type="GO" id="GO:0015179">
    <property type="term" value="F:L-amino acid transmembrane transporter activity"/>
    <property type="evidence" value="ECO:0007669"/>
    <property type="project" value="TreeGrafter"/>
</dbReference>
<protein>
    <recommendedName>
        <fullName evidence="8">Amino acid permease/ SLC12A domain-containing protein</fullName>
    </recommendedName>
</protein>
<dbReference type="GO" id="GO:0016020">
    <property type="term" value="C:membrane"/>
    <property type="evidence" value="ECO:0007669"/>
    <property type="project" value="UniProtKB-SubCell"/>
</dbReference>
<reference evidence="6 7" key="1">
    <citation type="submission" date="2012-01" db="EMBL/GenBank/DDBJ databases">
        <title>The Genome Sequence of Helcococcus kunzii ATCC 51366.</title>
        <authorList>
            <consortium name="The Broad Institute Genome Sequencing Platform"/>
            <person name="Earl A."/>
            <person name="Ward D."/>
            <person name="Feldgarden M."/>
            <person name="Gevers D."/>
            <person name="Huys G."/>
            <person name="Young S.K."/>
            <person name="Zeng Q."/>
            <person name="Gargeya S."/>
            <person name="Fitzgerald M."/>
            <person name="Haas B."/>
            <person name="Abouelleil A."/>
            <person name="Alvarado L."/>
            <person name="Arachchi H.M."/>
            <person name="Berlin A."/>
            <person name="Chapman S.B."/>
            <person name="Gearin G."/>
            <person name="Goldberg J."/>
            <person name="Griggs A."/>
            <person name="Gujja S."/>
            <person name="Hansen M."/>
            <person name="Heiman D."/>
            <person name="Howarth C."/>
            <person name="Larimer J."/>
            <person name="Lui A."/>
            <person name="MacDonald P.J.P."/>
            <person name="McCowen C."/>
            <person name="Montmayeur A."/>
            <person name="Murphy C."/>
            <person name="Neiman D."/>
            <person name="Pearson M."/>
            <person name="Priest M."/>
            <person name="Roberts A."/>
            <person name="Saif S."/>
            <person name="Shea T."/>
            <person name="Sisk P."/>
            <person name="Stolte C."/>
            <person name="Sykes S."/>
            <person name="Wortman J."/>
            <person name="Nusbaum C."/>
            <person name="Birren B."/>
        </authorList>
    </citation>
    <scope>NUCLEOTIDE SEQUENCE [LARGE SCALE GENOMIC DNA]</scope>
    <source>
        <strain evidence="6 7">ATCC 51366</strain>
    </source>
</reference>
<proteinExistence type="predicted"/>
<keyword evidence="2 5" id="KW-0812">Transmembrane</keyword>
<feature type="transmembrane region" description="Helical" evidence="5">
    <location>
        <begin position="419"/>
        <end position="436"/>
    </location>
</feature>
<dbReference type="Pfam" id="PF13520">
    <property type="entry name" value="AA_permease_2"/>
    <property type="match status" value="1"/>
</dbReference>
<dbReference type="EMBL" id="AGEI01000024">
    <property type="protein sequence ID" value="EHR33321.1"/>
    <property type="molecule type" value="Genomic_DNA"/>
</dbReference>
<evidence type="ECO:0000256" key="1">
    <source>
        <dbReference type="ARBA" id="ARBA00004141"/>
    </source>
</evidence>
<evidence type="ECO:0000256" key="5">
    <source>
        <dbReference type="SAM" id="Phobius"/>
    </source>
</evidence>
<feature type="transmembrane region" description="Helical" evidence="5">
    <location>
        <begin position="7"/>
        <end position="27"/>
    </location>
</feature>
<feature type="transmembrane region" description="Helical" evidence="5">
    <location>
        <begin position="281"/>
        <end position="302"/>
    </location>
</feature>
<feature type="transmembrane region" description="Helical" evidence="5">
    <location>
        <begin position="123"/>
        <end position="144"/>
    </location>
</feature>
<feature type="transmembrane region" description="Helical" evidence="5">
    <location>
        <begin position="89"/>
        <end position="117"/>
    </location>
</feature>
<evidence type="ECO:0000256" key="4">
    <source>
        <dbReference type="ARBA" id="ARBA00023136"/>
    </source>
</evidence>
<feature type="transmembrane region" description="Helical" evidence="5">
    <location>
        <begin position="362"/>
        <end position="382"/>
    </location>
</feature>
<feature type="transmembrane region" description="Helical" evidence="5">
    <location>
        <begin position="394"/>
        <end position="413"/>
    </location>
</feature>
<evidence type="ECO:0000313" key="6">
    <source>
        <dbReference type="EMBL" id="EHR33321.1"/>
    </source>
</evidence>
<keyword evidence="7" id="KW-1185">Reference proteome</keyword>
<evidence type="ECO:0000313" key="7">
    <source>
        <dbReference type="Proteomes" id="UP000004191"/>
    </source>
</evidence>
<dbReference type="GeneID" id="96999329"/>
<dbReference type="Proteomes" id="UP000004191">
    <property type="component" value="Unassembled WGS sequence"/>
</dbReference>
<feature type="transmembrane region" description="Helical" evidence="5">
    <location>
        <begin position="156"/>
        <end position="174"/>
    </location>
</feature>
<keyword evidence="3 5" id="KW-1133">Transmembrane helix</keyword>
<dbReference type="eggNOG" id="COG0531">
    <property type="taxonomic scope" value="Bacteria"/>
</dbReference>
<evidence type="ECO:0000256" key="3">
    <source>
        <dbReference type="ARBA" id="ARBA00022989"/>
    </source>
</evidence>
<dbReference type="OrthoDB" id="3181223at2"/>
<evidence type="ECO:0008006" key="8">
    <source>
        <dbReference type="Google" id="ProtNLM"/>
    </source>
</evidence>
<dbReference type="InterPro" id="IPR050598">
    <property type="entry name" value="AminoAcid_Transporter"/>
</dbReference>